<keyword evidence="1" id="KW-1133">Transmembrane helix</keyword>
<feature type="transmembrane region" description="Helical" evidence="1">
    <location>
        <begin position="39"/>
        <end position="60"/>
    </location>
</feature>
<proteinExistence type="predicted"/>
<keyword evidence="1" id="KW-0472">Membrane</keyword>
<evidence type="ECO:0000313" key="2">
    <source>
        <dbReference type="EMBL" id="SVC65877.1"/>
    </source>
</evidence>
<gene>
    <name evidence="2" type="ORF">METZ01_LOCUS318731</name>
</gene>
<evidence type="ECO:0000256" key="1">
    <source>
        <dbReference type="SAM" id="Phobius"/>
    </source>
</evidence>
<dbReference type="AlphaFoldDB" id="A0A382NZF9"/>
<reference evidence="2" key="1">
    <citation type="submission" date="2018-05" db="EMBL/GenBank/DDBJ databases">
        <authorList>
            <person name="Lanie J.A."/>
            <person name="Ng W.-L."/>
            <person name="Kazmierczak K.M."/>
            <person name="Andrzejewski T.M."/>
            <person name="Davidsen T.M."/>
            <person name="Wayne K.J."/>
            <person name="Tettelin H."/>
            <person name="Glass J.I."/>
            <person name="Rusch D."/>
            <person name="Podicherti R."/>
            <person name="Tsui H.-C.T."/>
            <person name="Winkler M.E."/>
        </authorList>
    </citation>
    <scope>NUCLEOTIDE SEQUENCE</scope>
</reference>
<organism evidence="2">
    <name type="scientific">marine metagenome</name>
    <dbReference type="NCBI Taxonomy" id="408172"/>
    <lineage>
        <taxon>unclassified sequences</taxon>
        <taxon>metagenomes</taxon>
        <taxon>ecological metagenomes</taxon>
    </lineage>
</organism>
<accession>A0A382NZF9</accession>
<keyword evidence="1" id="KW-0812">Transmembrane</keyword>
<name>A0A382NZF9_9ZZZZ</name>
<dbReference type="EMBL" id="UINC01103468">
    <property type="protein sequence ID" value="SVC65877.1"/>
    <property type="molecule type" value="Genomic_DNA"/>
</dbReference>
<feature type="transmembrane region" description="Helical" evidence="1">
    <location>
        <begin position="12"/>
        <end position="33"/>
    </location>
</feature>
<protein>
    <submittedName>
        <fullName evidence="2">Uncharacterized protein</fullName>
    </submittedName>
</protein>
<sequence length="70" mass="7957">MLGDGLGLRERWYRLMGLGTLAIALVSLAPIIFEMETQLMRIASLFVMGCVFLGLGFVYTRYQEQLKKLL</sequence>